<name>H2Z9B5_CIOSA</name>
<feature type="compositionally biased region" description="Polar residues" evidence="1">
    <location>
        <begin position="157"/>
        <end position="166"/>
    </location>
</feature>
<feature type="compositionally biased region" description="Basic and acidic residues" evidence="1">
    <location>
        <begin position="45"/>
        <end position="83"/>
    </location>
</feature>
<feature type="compositionally biased region" description="Basic residues" evidence="1">
    <location>
        <begin position="30"/>
        <end position="41"/>
    </location>
</feature>
<reference evidence="2" key="2">
    <citation type="submission" date="2025-08" db="UniProtKB">
        <authorList>
            <consortium name="Ensembl"/>
        </authorList>
    </citation>
    <scope>IDENTIFICATION</scope>
</reference>
<feature type="region of interest" description="Disordered" evidence="1">
    <location>
        <begin position="28"/>
        <end position="208"/>
    </location>
</feature>
<sequence>MLVLTKLLQIVKNKNPTMHITLRLMMQRLSKSRPNRRRPKAKQLNQKEAKPKPEQRESEQREPEQREPEQREPEQRESDQRDKVSHRRTRSYVDPGSRGGGKVISEPKRRTKKQIADQVREELKELQNMDNEKEETANQKLNQSAFSSSEQSASSSDKQLVSLQKSKTPKKSDKHDHVVALEQFSPPERIRHAEPTTAMAPPLALDMS</sequence>
<keyword evidence="3" id="KW-1185">Reference proteome</keyword>
<feature type="compositionally biased region" description="Basic and acidic residues" evidence="1">
    <location>
        <begin position="114"/>
        <end position="137"/>
    </location>
</feature>
<feature type="compositionally biased region" description="Basic and acidic residues" evidence="1">
    <location>
        <begin position="170"/>
        <end position="179"/>
    </location>
</feature>
<dbReference type="Ensembl" id="ENSCSAVT00000014345.1">
    <property type="protein sequence ID" value="ENSCSAVP00000014180.1"/>
    <property type="gene ID" value="ENSCSAVG00000008320.1"/>
</dbReference>
<dbReference type="AlphaFoldDB" id="H2Z9B5"/>
<protein>
    <submittedName>
        <fullName evidence="2">Uncharacterized protein</fullName>
    </submittedName>
</protein>
<dbReference type="Proteomes" id="UP000007875">
    <property type="component" value="Unassembled WGS sequence"/>
</dbReference>
<reference evidence="2" key="3">
    <citation type="submission" date="2025-09" db="UniProtKB">
        <authorList>
            <consortium name="Ensembl"/>
        </authorList>
    </citation>
    <scope>IDENTIFICATION</scope>
</reference>
<feature type="compositionally biased region" description="Low complexity" evidence="1">
    <location>
        <begin position="143"/>
        <end position="156"/>
    </location>
</feature>
<dbReference type="HOGENOM" id="CLU_1323505_0_0_1"/>
<dbReference type="InParanoid" id="H2Z9B5"/>
<organism evidence="2 3">
    <name type="scientific">Ciona savignyi</name>
    <name type="common">Pacific transparent sea squirt</name>
    <dbReference type="NCBI Taxonomy" id="51511"/>
    <lineage>
        <taxon>Eukaryota</taxon>
        <taxon>Metazoa</taxon>
        <taxon>Chordata</taxon>
        <taxon>Tunicata</taxon>
        <taxon>Ascidiacea</taxon>
        <taxon>Phlebobranchia</taxon>
        <taxon>Cionidae</taxon>
        <taxon>Ciona</taxon>
    </lineage>
</organism>
<evidence type="ECO:0000313" key="3">
    <source>
        <dbReference type="Proteomes" id="UP000007875"/>
    </source>
</evidence>
<evidence type="ECO:0000256" key="1">
    <source>
        <dbReference type="SAM" id="MobiDB-lite"/>
    </source>
</evidence>
<proteinExistence type="predicted"/>
<evidence type="ECO:0000313" key="2">
    <source>
        <dbReference type="Ensembl" id="ENSCSAVP00000014180.1"/>
    </source>
</evidence>
<reference evidence="3" key="1">
    <citation type="submission" date="2003-08" db="EMBL/GenBank/DDBJ databases">
        <authorList>
            <person name="Birren B."/>
            <person name="Nusbaum C."/>
            <person name="Abebe A."/>
            <person name="Abouelleil A."/>
            <person name="Adekoya E."/>
            <person name="Ait-zahra M."/>
            <person name="Allen N."/>
            <person name="Allen T."/>
            <person name="An P."/>
            <person name="Anderson M."/>
            <person name="Anderson S."/>
            <person name="Arachchi H."/>
            <person name="Armbruster J."/>
            <person name="Bachantsang P."/>
            <person name="Baldwin J."/>
            <person name="Barry A."/>
            <person name="Bayul T."/>
            <person name="Blitshsteyn B."/>
            <person name="Bloom T."/>
            <person name="Blye J."/>
            <person name="Boguslavskiy L."/>
            <person name="Borowsky M."/>
            <person name="Boukhgalter B."/>
            <person name="Brunache A."/>
            <person name="Butler J."/>
            <person name="Calixte N."/>
            <person name="Calvo S."/>
            <person name="Camarata J."/>
            <person name="Campo K."/>
            <person name="Chang J."/>
            <person name="Cheshatsang Y."/>
            <person name="Citroen M."/>
            <person name="Collymore A."/>
            <person name="Considine T."/>
            <person name="Cook A."/>
            <person name="Cooke P."/>
            <person name="Corum B."/>
            <person name="Cuomo C."/>
            <person name="David R."/>
            <person name="Dawoe T."/>
            <person name="Degray S."/>
            <person name="Dodge S."/>
            <person name="Dooley K."/>
            <person name="Dorje P."/>
            <person name="Dorjee K."/>
            <person name="Dorris L."/>
            <person name="Duffey N."/>
            <person name="Dupes A."/>
            <person name="Elkins T."/>
            <person name="Engels R."/>
            <person name="Erickson J."/>
            <person name="Farina A."/>
            <person name="Faro S."/>
            <person name="Ferreira P."/>
            <person name="Fischer H."/>
            <person name="Fitzgerald M."/>
            <person name="Foley K."/>
            <person name="Gage D."/>
            <person name="Galagan J."/>
            <person name="Gearin G."/>
            <person name="Gnerre S."/>
            <person name="Gnirke A."/>
            <person name="Goyette A."/>
            <person name="Graham J."/>
            <person name="Grandbois E."/>
            <person name="Gyaltsen K."/>
            <person name="Hafez N."/>
            <person name="Hagopian D."/>
            <person name="Hagos B."/>
            <person name="Hall J."/>
            <person name="Hatcher B."/>
            <person name="Heller A."/>
            <person name="Higgins H."/>
            <person name="Honan T."/>
            <person name="Horn A."/>
            <person name="Houde N."/>
            <person name="Hughes L."/>
            <person name="Hulme W."/>
            <person name="Husby E."/>
            <person name="Iliev I."/>
            <person name="Jaffe D."/>
            <person name="Jones C."/>
            <person name="Kamal M."/>
            <person name="Kamat A."/>
            <person name="Kamvysselis M."/>
            <person name="Karlsson E."/>
            <person name="Kells C."/>
            <person name="Kieu A."/>
            <person name="Kisner P."/>
            <person name="Kodira C."/>
            <person name="Kulbokas E."/>
            <person name="Labutti K."/>
            <person name="Lama D."/>
            <person name="Landers T."/>
            <person name="Leger J."/>
            <person name="Levine S."/>
            <person name="Lewis D."/>
            <person name="Lewis T."/>
            <person name="Lindblad-toh K."/>
            <person name="Liu X."/>
            <person name="Lokyitsang T."/>
            <person name="Lokyitsang Y."/>
            <person name="Lucien O."/>
            <person name="Lui A."/>
            <person name="Ma L.J."/>
            <person name="Mabbitt R."/>
            <person name="Macdonald J."/>
            <person name="Maclean C."/>
            <person name="Major J."/>
            <person name="Manning J."/>
            <person name="Marabella R."/>
            <person name="Maru K."/>
            <person name="Matthews C."/>
            <person name="Mauceli E."/>
            <person name="Mccarthy M."/>
            <person name="Mcdonough S."/>
            <person name="Mcghee T."/>
            <person name="Meldrim J."/>
            <person name="Meneus L."/>
            <person name="Mesirov J."/>
            <person name="Mihalev A."/>
            <person name="Mihova T."/>
            <person name="Mikkelsen T."/>
            <person name="Mlenga V."/>
            <person name="Moru K."/>
            <person name="Mozes J."/>
            <person name="Mulrain L."/>
            <person name="Munson G."/>
            <person name="Naylor J."/>
            <person name="Newes C."/>
            <person name="Nguyen C."/>
            <person name="Nguyen N."/>
            <person name="Nguyen T."/>
            <person name="Nicol R."/>
            <person name="Nielsen C."/>
            <person name="Nizzari M."/>
            <person name="Norbu C."/>
            <person name="Norbu N."/>
            <person name="O'donnell P."/>
            <person name="Okoawo O."/>
            <person name="O'leary S."/>
            <person name="Omotosho B."/>
            <person name="O'neill K."/>
            <person name="Osman S."/>
            <person name="Parker S."/>
            <person name="Perrin D."/>
            <person name="Phunkhang P."/>
            <person name="Piqani B."/>
            <person name="Purcell S."/>
            <person name="Rachupka T."/>
            <person name="Ramasamy U."/>
            <person name="Rameau R."/>
            <person name="Ray V."/>
            <person name="Raymond C."/>
            <person name="Retta R."/>
            <person name="Richardson S."/>
            <person name="Rise C."/>
            <person name="Rodriguez J."/>
            <person name="Rogers J."/>
            <person name="Rogov P."/>
            <person name="Rutman M."/>
            <person name="Schupbach R."/>
            <person name="Seaman C."/>
            <person name="Settipalli S."/>
            <person name="Sharpe T."/>
            <person name="Sheridan J."/>
            <person name="Sherpa N."/>
            <person name="Shi J."/>
            <person name="Smirnov S."/>
            <person name="Smith C."/>
            <person name="Sougnez C."/>
            <person name="Spencer B."/>
            <person name="Stalker J."/>
            <person name="Stange-thomann N."/>
            <person name="Stavropoulos S."/>
            <person name="Stetson K."/>
            <person name="Stone C."/>
            <person name="Stone S."/>
            <person name="Stubbs M."/>
            <person name="Talamas J."/>
            <person name="Tchuinga P."/>
            <person name="Tenzing P."/>
            <person name="Tesfaye S."/>
            <person name="Theodore J."/>
            <person name="Thoulutsang Y."/>
            <person name="Topham K."/>
            <person name="Towey S."/>
            <person name="Tsamla T."/>
            <person name="Tsomo N."/>
            <person name="Vallee D."/>
            <person name="Vassiliev H."/>
            <person name="Venkataraman V."/>
            <person name="Vinson J."/>
            <person name="Vo A."/>
            <person name="Wade C."/>
            <person name="Wang S."/>
            <person name="Wangchuk T."/>
            <person name="Wangdi T."/>
            <person name="Whittaker C."/>
            <person name="Wilkinson J."/>
            <person name="Wu Y."/>
            <person name="Wyman D."/>
            <person name="Yadav S."/>
            <person name="Yang S."/>
            <person name="Yang X."/>
            <person name="Yeager S."/>
            <person name="Yee E."/>
            <person name="Young G."/>
            <person name="Zainoun J."/>
            <person name="Zembeck L."/>
            <person name="Zimmer A."/>
            <person name="Zody M."/>
            <person name="Lander E."/>
        </authorList>
    </citation>
    <scope>NUCLEOTIDE SEQUENCE [LARGE SCALE GENOMIC DNA]</scope>
</reference>
<accession>H2Z9B5</accession>